<dbReference type="OrthoDB" id="3942793at2759"/>
<feature type="chain" id="PRO_5025392386" description="Apple domain-containing protein" evidence="2">
    <location>
        <begin position="23"/>
        <end position="783"/>
    </location>
</feature>
<keyword evidence="5" id="KW-1185">Reference proteome</keyword>
<dbReference type="PROSITE" id="PS50948">
    <property type="entry name" value="PAN"/>
    <property type="match status" value="1"/>
</dbReference>
<protein>
    <recommendedName>
        <fullName evidence="3">Apple domain-containing protein</fullName>
    </recommendedName>
</protein>
<dbReference type="AlphaFoldDB" id="A0A6A6F9Q2"/>
<evidence type="ECO:0000256" key="2">
    <source>
        <dbReference type="SAM" id="SignalP"/>
    </source>
</evidence>
<dbReference type="EMBL" id="ML992683">
    <property type="protein sequence ID" value="KAF2210117.1"/>
    <property type="molecule type" value="Genomic_DNA"/>
</dbReference>
<accession>A0A6A6F9Q2</accession>
<proteinExistence type="predicted"/>
<dbReference type="Proteomes" id="UP000799539">
    <property type="component" value="Unassembled WGS sequence"/>
</dbReference>
<evidence type="ECO:0000313" key="4">
    <source>
        <dbReference type="EMBL" id="KAF2210117.1"/>
    </source>
</evidence>
<evidence type="ECO:0000313" key="5">
    <source>
        <dbReference type="Proteomes" id="UP000799539"/>
    </source>
</evidence>
<feature type="compositionally biased region" description="Gly residues" evidence="1">
    <location>
        <begin position="586"/>
        <end position="596"/>
    </location>
</feature>
<gene>
    <name evidence="4" type="ORF">CERZMDRAFT_45951</name>
</gene>
<sequence>MPSFKRVAVAATAALLWGTSLAAPTIFQSESSNQHDEWKRDLPPQDQIDELEPVVPPEINESLLPILAPAANVSLAFAGAGVDSSPSAPKRRIMRRAGATFARATLAFRYPAVPLDHSNHVTGVNCANGVLTGTLDATAYKYAKQRWAPISTNMVFVTAADSCGPDDMNDYFHAISVTFSDANRTFTAVRSPKEDPSLIKRGRFVWGELGAAQVKRTVTKRDMFEDAVLVRRWESDPFGWNKYLHSDDYLGTDASAPWPNAALLKQWKKGDPETESMKKDDSFKKGEVANKTTGRSKRWGDDTSLAARKTETNFDYSLAIYCVNCGTLGNFKVSGVIDYDYSIIPPSFEITEASAGLTGNMQFELNLGINAYVTYSKTYESKKLEFPIYTLGIGGVAYFAPYFSTHLEAGFSVDASGQLLLGGGLYWDNIEFKVDLANKDNTYARGLKPRFEKRAEAKGELHIGAFVGLPTEIGLGLFIKAFDTTLWSASAGIRDTPKLNFEGDFEIAAAYNATTGKIDTEVSEGCFGLTWSIFFTNELDAFAQAEYLGEFNKALIDPPTKIPLLGGCIGYVQDGTDDGLPQGKVDGTGSGSGMTGNGMNEASNGMTGSFGGFGQEPEPEPEAESPAATTSTRTTTSRSGTTTSARSSTTSARSSTTTARPTTTRASSTTTARTTSSGPRCTPTPTAVSSPSSSLTCKKTVEGSVVMVNGKPVFGAADTVSRVDLCAAMCLNDSKCVSFSYNSKKFCQLYLLAYKDMKRGKTSNPTAPSLTYYDKGCWKMSKC</sequence>
<dbReference type="Pfam" id="PF00024">
    <property type="entry name" value="PAN_1"/>
    <property type="match status" value="1"/>
</dbReference>
<feature type="compositionally biased region" description="Low complexity" evidence="1">
    <location>
        <begin position="624"/>
        <end position="694"/>
    </location>
</feature>
<feature type="domain" description="Apple" evidence="3">
    <location>
        <begin position="697"/>
        <end position="777"/>
    </location>
</feature>
<evidence type="ECO:0000259" key="3">
    <source>
        <dbReference type="PROSITE" id="PS50948"/>
    </source>
</evidence>
<evidence type="ECO:0000256" key="1">
    <source>
        <dbReference type="SAM" id="MobiDB-lite"/>
    </source>
</evidence>
<name>A0A6A6F9Q2_9PEZI</name>
<feature type="signal peptide" evidence="2">
    <location>
        <begin position="1"/>
        <end position="22"/>
    </location>
</feature>
<dbReference type="Pfam" id="PF22974">
    <property type="entry name" value="DUF7029"/>
    <property type="match status" value="1"/>
</dbReference>
<keyword evidence="2" id="KW-0732">Signal</keyword>
<feature type="region of interest" description="Disordered" evidence="1">
    <location>
        <begin position="579"/>
        <end position="694"/>
    </location>
</feature>
<organism evidence="4 5">
    <name type="scientific">Cercospora zeae-maydis SCOH1-5</name>
    <dbReference type="NCBI Taxonomy" id="717836"/>
    <lineage>
        <taxon>Eukaryota</taxon>
        <taxon>Fungi</taxon>
        <taxon>Dikarya</taxon>
        <taxon>Ascomycota</taxon>
        <taxon>Pezizomycotina</taxon>
        <taxon>Dothideomycetes</taxon>
        <taxon>Dothideomycetidae</taxon>
        <taxon>Mycosphaerellales</taxon>
        <taxon>Mycosphaerellaceae</taxon>
        <taxon>Cercospora</taxon>
    </lineage>
</organism>
<reference evidence="4" key="1">
    <citation type="journal article" date="2020" name="Stud. Mycol.">
        <title>101 Dothideomycetes genomes: a test case for predicting lifestyles and emergence of pathogens.</title>
        <authorList>
            <person name="Haridas S."/>
            <person name="Albert R."/>
            <person name="Binder M."/>
            <person name="Bloem J."/>
            <person name="Labutti K."/>
            <person name="Salamov A."/>
            <person name="Andreopoulos B."/>
            <person name="Baker S."/>
            <person name="Barry K."/>
            <person name="Bills G."/>
            <person name="Bluhm B."/>
            <person name="Cannon C."/>
            <person name="Castanera R."/>
            <person name="Culley D."/>
            <person name="Daum C."/>
            <person name="Ezra D."/>
            <person name="Gonzalez J."/>
            <person name="Henrissat B."/>
            <person name="Kuo A."/>
            <person name="Liang C."/>
            <person name="Lipzen A."/>
            <person name="Lutzoni F."/>
            <person name="Magnuson J."/>
            <person name="Mondo S."/>
            <person name="Nolan M."/>
            <person name="Ohm R."/>
            <person name="Pangilinan J."/>
            <person name="Park H.-J."/>
            <person name="Ramirez L."/>
            <person name="Alfaro M."/>
            <person name="Sun H."/>
            <person name="Tritt A."/>
            <person name="Yoshinaga Y."/>
            <person name="Zwiers L.-H."/>
            <person name="Turgeon B."/>
            <person name="Goodwin S."/>
            <person name="Spatafora J."/>
            <person name="Crous P."/>
            <person name="Grigoriev I."/>
        </authorList>
    </citation>
    <scope>NUCLEOTIDE SEQUENCE</scope>
    <source>
        <strain evidence="4">SCOH1-5</strain>
    </source>
</reference>
<dbReference type="InterPro" id="IPR003609">
    <property type="entry name" value="Pan_app"/>
</dbReference>
<dbReference type="InterPro" id="IPR054293">
    <property type="entry name" value="DUF7029"/>
</dbReference>